<gene>
    <name evidence="1" type="ORF">NCTC12126_04002</name>
</gene>
<dbReference type="Gene3D" id="3.40.1190.20">
    <property type="match status" value="1"/>
</dbReference>
<keyword evidence="1" id="KW-0808">Transferase</keyword>
<evidence type="ECO:0000313" key="2">
    <source>
        <dbReference type="Proteomes" id="UP000351155"/>
    </source>
</evidence>
<name>A0A484YY88_9ENTR</name>
<protein>
    <submittedName>
        <fullName evidence="1">Hydroxyethylthiazole kinase</fullName>
    </submittedName>
</protein>
<dbReference type="EMBL" id="CAADIW010000043">
    <property type="protein sequence ID" value="VFS40546.1"/>
    <property type="molecule type" value="Genomic_DNA"/>
</dbReference>
<dbReference type="GO" id="GO:0009229">
    <property type="term" value="P:thiamine diphosphate biosynthetic process"/>
    <property type="evidence" value="ECO:0007669"/>
    <property type="project" value="UniProtKB-UniPathway"/>
</dbReference>
<evidence type="ECO:0000313" key="1">
    <source>
        <dbReference type="EMBL" id="VFS40546.1"/>
    </source>
</evidence>
<accession>A0A484YY88</accession>
<proteinExistence type="predicted"/>
<sequence length="46" mass="5294">MQPDLLDLHVLHQFRTRSPLTHCMTNDVVQTFYRQRATGAGASPPW</sequence>
<dbReference type="Proteomes" id="UP000351155">
    <property type="component" value="Unassembled WGS sequence"/>
</dbReference>
<organism evidence="1 2">
    <name type="scientific">Enterobacter cancerogenus</name>
    <dbReference type="NCBI Taxonomy" id="69218"/>
    <lineage>
        <taxon>Bacteria</taxon>
        <taxon>Pseudomonadati</taxon>
        <taxon>Pseudomonadota</taxon>
        <taxon>Gammaproteobacteria</taxon>
        <taxon>Enterobacterales</taxon>
        <taxon>Enterobacteriaceae</taxon>
        <taxon>Enterobacter</taxon>
        <taxon>Enterobacter cloacae complex</taxon>
    </lineage>
</organism>
<reference evidence="1 2" key="1">
    <citation type="submission" date="2019-03" db="EMBL/GenBank/DDBJ databases">
        <authorList>
            <consortium name="Pathogen Informatics"/>
        </authorList>
    </citation>
    <scope>NUCLEOTIDE SEQUENCE [LARGE SCALE GENOMIC DNA]</scope>
    <source>
        <strain evidence="1 2">NCTC12126</strain>
    </source>
</reference>
<keyword evidence="1" id="KW-0418">Kinase</keyword>
<dbReference type="InterPro" id="IPR029056">
    <property type="entry name" value="Ribokinase-like"/>
</dbReference>
<dbReference type="AlphaFoldDB" id="A0A484YY88"/>
<dbReference type="GO" id="GO:0016301">
    <property type="term" value="F:kinase activity"/>
    <property type="evidence" value="ECO:0007669"/>
    <property type="project" value="UniProtKB-KW"/>
</dbReference>
<dbReference type="UniPathway" id="UPA00060">
    <property type="reaction ID" value="UER00139"/>
</dbReference>